<dbReference type="GO" id="GO:0003999">
    <property type="term" value="F:adenine phosphoribosyltransferase activity"/>
    <property type="evidence" value="ECO:0007669"/>
    <property type="project" value="UniProtKB-UniRule"/>
</dbReference>
<evidence type="ECO:0000256" key="9">
    <source>
        <dbReference type="ARBA" id="ARBA00022679"/>
    </source>
</evidence>
<comment type="subunit">
    <text evidence="11">Homodimer.</text>
</comment>
<accession>H8L6M7</accession>
<gene>
    <name evidence="11" type="primary">apt</name>
    <name evidence="13" type="ordered locus">Fraau_2482</name>
</gene>
<dbReference type="Proteomes" id="UP000005234">
    <property type="component" value="Chromosome"/>
</dbReference>
<dbReference type="UniPathway" id="UPA00588">
    <property type="reaction ID" value="UER00646"/>
</dbReference>
<dbReference type="InterPro" id="IPR005764">
    <property type="entry name" value="Ade_phspho_trans"/>
</dbReference>
<evidence type="ECO:0000259" key="12">
    <source>
        <dbReference type="Pfam" id="PF00156"/>
    </source>
</evidence>
<dbReference type="NCBIfam" id="NF002634">
    <property type="entry name" value="PRK02304.1-3"/>
    <property type="match status" value="1"/>
</dbReference>
<dbReference type="EMBL" id="CP003350">
    <property type="protein sequence ID" value="AFC86843.1"/>
    <property type="molecule type" value="Genomic_DNA"/>
</dbReference>
<evidence type="ECO:0000313" key="14">
    <source>
        <dbReference type="Proteomes" id="UP000005234"/>
    </source>
</evidence>
<dbReference type="PANTHER" id="PTHR32315">
    <property type="entry name" value="ADENINE PHOSPHORIBOSYLTRANSFERASE"/>
    <property type="match status" value="1"/>
</dbReference>
<keyword evidence="14" id="KW-1185">Reference proteome</keyword>
<dbReference type="GO" id="GO:0006166">
    <property type="term" value="P:purine ribonucleoside salvage"/>
    <property type="evidence" value="ECO:0007669"/>
    <property type="project" value="UniProtKB-UniRule"/>
</dbReference>
<comment type="catalytic activity">
    <reaction evidence="1 11">
        <text>AMP + diphosphate = 5-phospho-alpha-D-ribose 1-diphosphate + adenine</text>
        <dbReference type="Rhea" id="RHEA:16609"/>
        <dbReference type="ChEBI" id="CHEBI:16708"/>
        <dbReference type="ChEBI" id="CHEBI:33019"/>
        <dbReference type="ChEBI" id="CHEBI:58017"/>
        <dbReference type="ChEBI" id="CHEBI:456215"/>
        <dbReference type="EC" id="2.4.2.7"/>
    </reaction>
</comment>
<dbReference type="GO" id="GO:0002055">
    <property type="term" value="F:adenine binding"/>
    <property type="evidence" value="ECO:0007669"/>
    <property type="project" value="TreeGrafter"/>
</dbReference>
<evidence type="ECO:0000256" key="1">
    <source>
        <dbReference type="ARBA" id="ARBA00000868"/>
    </source>
</evidence>
<dbReference type="eggNOG" id="COG0503">
    <property type="taxonomic scope" value="Bacteria"/>
</dbReference>
<dbReference type="HAMAP" id="MF_00004">
    <property type="entry name" value="Aden_phosphoribosyltr"/>
    <property type="match status" value="1"/>
</dbReference>
<dbReference type="GO" id="GO:0006168">
    <property type="term" value="P:adenine salvage"/>
    <property type="evidence" value="ECO:0007669"/>
    <property type="project" value="InterPro"/>
</dbReference>
<protein>
    <recommendedName>
        <fullName evidence="6 11">Adenine phosphoribosyltransferase</fullName>
        <shortName evidence="11">APRT</shortName>
        <ecNumber evidence="6 11">2.4.2.7</ecNumber>
    </recommendedName>
</protein>
<evidence type="ECO:0000256" key="11">
    <source>
        <dbReference type="HAMAP-Rule" id="MF_00004"/>
    </source>
</evidence>
<dbReference type="InterPro" id="IPR000836">
    <property type="entry name" value="PRTase_dom"/>
</dbReference>
<dbReference type="Pfam" id="PF00156">
    <property type="entry name" value="Pribosyltran"/>
    <property type="match status" value="1"/>
</dbReference>
<comment type="subcellular location">
    <subcellularLocation>
        <location evidence="3 11">Cytoplasm</location>
    </subcellularLocation>
</comment>
<organism evidence="13 14">
    <name type="scientific">Frateuria aurantia (strain ATCC 33424 / DSM 6220 / KCTC 2777 / LMG 1558 / NBRC 3245 / NCIMB 13370)</name>
    <name type="common">Acetobacter aurantius</name>
    <dbReference type="NCBI Taxonomy" id="767434"/>
    <lineage>
        <taxon>Bacteria</taxon>
        <taxon>Pseudomonadati</taxon>
        <taxon>Pseudomonadota</taxon>
        <taxon>Gammaproteobacteria</taxon>
        <taxon>Lysobacterales</taxon>
        <taxon>Rhodanobacteraceae</taxon>
        <taxon>Frateuria</taxon>
    </lineage>
</organism>
<feature type="domain" description="Phosphoribosyltransferase" evidence="12">
    <location>
        <begin position="31"/>
        <end position="150"/>
    </location>
</feature>
<dbReference type="NCBIfam" id="NF002636">
    <property type="entry name" value="PRK02304.1-5"/>
    <property type="match status" value="1"/>
</dbReference>
<dbReference type="KEGG" id="fau:Fraau_2482"/>
<dbReference type="NCBIfam" id="TIGR01090">
    <property type="entry name" value="apt"/>
    <property type="match status" value="1"/>
</dbReference>
<evidence type="ECO:0000256" key="3">
    <source>
        <dbReference type="ARBA" id="ARBA00004496"/>
    </source>
</evidence>
<name>H8L6M7_FRAAD</name>
<evidence type="ECO:0000256" key="8">
    <source>
        <dbReference type="ARBA" id="ARBA00022676"/>
    </source>
</evidence>
<dbReference type="FunFam" id="3.40.50.2020:FF:000021">
    <property type="entry name" value="Adenine phosphoribosyltransferase"/>
    <property type="match status" value="1"/>
</dbReference>
<dbReference type="OrthoDB" id="9803963at2"/>
<evidence type="ECO:0000256" key="2">
    <source>
        <dbReference type="ARBA" id="ARBA00003968"/>
    </source>
</evidence>
<dbReference type="GO" id="GO:0044209">
    <property type="term" value="P:AMP salvage"/>
    <property type="evidence" value="ECO:0007669"/>
    <property type="project" value="UniProtKB-UniRule"/>
</dbReference>
<dbReference type="RefSeq" id="WP_014403846.1">
    <property type="nucleotide sequence ID" value="NC_017033.1"/>
</dbReference>
<evidence type="ECO:0000256" key="10">
    <source>
        <dbReference type="ARBA" id="ARBA00022726"/>
    </source>
</evidence>
<keyword evidence="9 11" id="KW-0808">Transferase</keyword>
<dbReference type="InterPro" id="IPR029057">
    <property type="entry name" value="PRTase-like"/>
</dbReference>
<evidence type="ECO:0000313" key="13">
    <source>
        <dbReference type="EMBL" id="AFC86843.1"/>
    </source>
</evidence>
<sequence length="172" mass="18180">MHSIESLIRSVADYPKLGVTFRDITPLLADAEAFQAAIAAMAAPWTGQSIDQVAGLEARGFIFGVALAQQLKAGFVPLRKPGKLPPPVRALDYDLEYGSDRLEVREDALTPGSRVLLVDDVLATGGTLAAGRCLLESVGASVIGASVLMELDALGGRQRWAAGSDIHALLHY</sequence>
<dbReference type="Gene3D" id="3.40.50.2020">
    <property type="match status" value="1"/>
</dbReference>
<dbReference type="AlphaFoldDB" id="H8L6M7"/>
<dbReference type="GO" id="GO:0005737">
    <property type="term" value="C:cytoplasm"/>
    <property type="evidence" value="ECO:0007669"/>
    <property type="project" value="UniProtKB-SubCell"/>
</dbReference>
<reference evidence="13" key="1">
    <citation type="submission" date="2012-02" db="EMBL/GenBank/DDBJ databases">
        <title>The complete genome of Frateuria aurantia DSM 6220.</title>
        <authorList>
            <consortium name="US DOE Joint Genome Institute (JGI-PGF)"/>
            <person name="Lucas S."/>
            <person name="Copeland A."/>
            <person name="Lapidus A."/>
            <person name="Glavina del Rio T."/>
            <person name="Dalin E."/>
            <person name="Tice H."/>
            <person name="Bruce D."/>
            <person name="Goodwin L."/>
            <person name="Pitluck S."/>
            <person name="Peters L."/>
            <person name="Ovchinnikova G."/>
            <person name="Teshima H."/>
            <person name="Kyrpides N."/>
            <person name="Mavromatis K."/>
            <person name="Ivanova N."/>
            <person name="Brettin T."/>
            <person name="Detter J.C."/>
            <person name="Han C."/>
            <person name="Larimer F."/>
            <person name="Land M."/>
            <person name="Hauser L."/>
            <person name="Markowitz V."/>
            <person name="Cheng J.-F."/>
            <person name="Hugenholtz P."/>
            <person name="Woyke T."/>
            <person name="Wu D."/>
            <person name="Brambilla E."/>
            <person name="Klenk H.-P."/>
            <person name="Eisen J.A."/>
        </authorList>
    </citation>
    <scope>NUCLEOTIDE SEQUENCE</scope>
    <source>
        <strain evidence="13">DSM 6220</strain>
    </source>
</reference>
<dbReference type="CDD" id="cd06223">
    <property type="entry name" value="PRTases_typeI"/>
    <property type="match status" value="1"/>
</dbReference>
<proteinExistence type="inferred from homology"/>
<dbReference type="GO" id="GO:0016208">
    <property type="term" value="F:AMP binding"/>
    <property type="evidence" value="ECO:0007669"/>
    <property type="project" value="TreeGrafter"/>
</dbReference>
<dbReference type="InterPro" id="IPR050054">
    <property type="entry name" value="UPRTase/APRTase"/>
</dbReference>
<comment type="function">
    <text evidence="2 11">Catalyzes a salvage reaction resulting in the formation of AMP, that is energically less costly than de novo synthesis.</text>
</comment>
<evidence type="ECO:0000256" key="7">
    <source>
        <dbReference type="ARBA" id="ARBA00022490"/>
    </source>
</evidence>
<dbReference type="PANTHER" id="PTHR32315:SF3">
    <property type="entry name" value="ADENINE PHOSPHORIBOSYLTRANSFERASE"/>
    <property type="match status" value="1"/>
</dbReference>
<dbReference type="HOGENOM" id="CLU_063339_3_3_6"/>
<comment type="pathway">
    <text evidence="4 11">Purine metabolism; AMP biosynthesis via salvage pathway; AMP from adenine: step 1/1.</text>
</comment>
<keyword evidence="7 11" id="KW-0963">Cytoplasm</keyword>
<evidence type="ECO:0000256" key="6">
    <source>
        <dbReference type="ARBA" id="ARBA00011893"/>
    </source>
</evidence>
<comment type="similarity">
    <text evidence="5 11">Belongs to the purine/pyrimidine phosphoribosyltransferase family.</text>
</comment>
<dbReference type="SUPFAM" id="SSF53271">
    <property type="entry name" value="PRTase-like"/>
    <property type="match status" value="1"/>
</dbReference>
<keyword evidence="8 11" id="KW-0328">Glycosyltransferase</keyword>
<evidence type="ECO:0000256" key="4">
    <source>
        <dbReference type="ARBA" id="ARBA00004659"/>
    </source>
</evidence>
<dbReference type="EC" id="2.4.2.7" evidence="6 11"/>
<keyword evidence="10 11" id="KW-0660">Purine salvage</keyword>
<dbReference type="STRING" id="767434.Fraau_2482"/>
<evidence type="ECO:0000256" key="5">
    <source>
        <dbReference type="ARBA" id="ARBA00008391"/>
    </source>
</evidence>